<accession>A0A8J4UQF0</accession>
<protein>
    <recommendedName>
        <fullName evidence="8">Protein-serine/threonine phosphatase</fullName>
    </recommendedName>
</protein>
<dbReference type="EMBL" id="AJWJ01000471">
    <property type="protein sequence ID" value="KAF2070591.1"/>
    <property type="molecule type" value="Genomic_DNA"/>
</dbReference>
<dbReference type="InterPro" id="IPR000340">
    <property type="entry name" value="Dual-sp_phosphatase_cat-dom"/>
</dbReference>
<dbReference type="Pfam" id="PF00782">
    <property type="entry name" value="DSPc"/>
    <property type="match status" value="1"/>
</dbReference>
<evidence type="ECO:0000256" key="1">
    <source>
        <dbReference type="ARBA" id="ARBA00022801"/>
    </source>
</evidence>
<keyword evidence="7" id="KW-1185">Reference proteome</keyword>
<evidence type="ECO:0000259" key="4">
    <source>
        <dbReference type="PROSITE" id="PS50054"/>
    </source>
</evidence>
<keyword evidence="1" id="KW-0378">Hydrolase</keyword>
<reference evidence="6" key="1">
    <citation type="submission" date="2020-01" db="EMBL/GenBank/DDBJ databases">
        <title>Development of genomics and gene disruption for Polysphondylium violaceum indicates a role for the polyketide synthase stlB in stalk morphogenesis.</title>
        <authorList>
            <person name="Narita B."/>
            <person name="Kawabe Y."/>
            <person name="Kin K."/>
            <person name="Saito T."/>
            <person name="Gibbs R."/>
            <person name="Kuspa A."/>
            <person name="Muzny D."/>
            <person name="Queller D."/>
            <person name="Richards S."/>
            <person name="Strassman J."/>
            <person name="Sucgang R."/>
            <person name="Worley K."/>
            <person name="Schaap P."/>
        </authorList>
    </citation>
    <scope>NUCLEOTIDE SEQUENCE</scope>
    <source>
        <strain evidence="6">QSvi11</strain>
    </source>
</reference>
<gene>
    <name evidence="6" type="ORF">CYY_008096</name>
</gene>
<feature type="compositionally biased region" description="Low complexity" evidence="3">
    <location>
        <begin position="99"/>
        <end position="143"/>
    </location>
</feature>
<dbReference type="OrthoDB" id="10252009at2759"/>
<dbReference type="InterPro" id="IPR016130">
    <property type="entry name" value="Tyr_Pase_AS"/>
</dbReference>
<feature type="region of interest" description="Disordered" evidence="3">
    <location>
        <begin position="99"/>
        <end position="150"/>
    </location>
</feature>
<feature type="region of interest" description="Disordered" evidence="3">
    <location>
        <begin position="1"/>
        <end position="47"/>
    </location>
</feature>
<sequence>MTSKNTVTTSTIAAATSSPASSTTTDNQQQKPQLQQQQPAAATRQSSFLLKRKGLTINIDRSNEHPNIESDENIYLIKEGEDINDCSGFRKPQSLTQSSVIPVNNNNNNNNQNNNNSNEPLSPSLSPLSTSSSAFTDSESSAPNTPVSSNYFNCTPKSLSQSAPSIKLKINLNNLNNNQQLRQLQQANSGGGNNNNKSNTTTTTTTTSSKELGNSSSTSSSDDEPPESSRWLGCDNDKFKIFDPICSKVTDYLYMGSETVASDREKLASFGITHILNVSHQCANFFEHDTSLVYKKFPLLDNPTEDISLIFNQAIEFIESACAVNGRVFVHCQMGVSRSASICMLWIMKATRCSFEEASDLIKLIRPISRPNAGFQLCLLNWAIKEGIQAPNSHRCNNIDINTISARFQNLSLAPNILANLSSLATSEKSSFTIDDSN</sequence>
<dbReference type="PANTHER" id="PTHR46381">
    <property type="entry name" value="MKPA PROTEIN"/>
    <property type="match status" value="1"/>
</dbReference>
<evidence type="ECO:0008006" key="8">
    <source>
        <dbReference type="Google" id="ProtNLM"/>
    </source>
</evidence>
<feature type="domain" description="Tyrosine specific protein phosphatases" evidence="5">
    <location>
        <begin position="309"/>
        <end position="367"/>
    </location>
</feature>
<evidence type="ECO:0000313" key="7">
    <source>
        <dbReference type="Proteomes" id="UP000695562"/>
    </source>
</evidence>
<evidence type="ECO:0000256" key="3">
    <source>
        <dbReference type="SAM" id="MobiDB-lite"/>
    </source>
</evidence>
<evidence type="ECO:0000259" key="5">
    <source>
        <dbReference type="PROSITE" id="PS50056"/>
    </source>
</evidence>
<feature type="region of interest" description="Disordered" evidence="3">
    <location>
        <begin position="186"/>
        <end position="230"/>
    </location>
</feature>
<dbReference type="InterPro" id="IPR029021">
    <property type="entry name" value="Prot-tyrosine_phosphatase-like"/>
</dbReference>
<dbReference type="PROSITE" id="PS50056">
    <property type="entry name" value="TYR_PHOSPHATASE_2"/>
    <property type="match status" value="1"/>
</dbReference>
<dbReference type="Proteomes" id="UP000695562">
    <property type="component" value="Unassembled WGS sequence"/>
</dbReference>
<dbReference type="InterPro" id="IPR000387">
    <property type="entry name" value="Tyr_Pase_dom"/>
</dbReference>
<dbReference type="CDD" id="cd14498">
    <property type="entry name" value="DSP"/>
    <property type="match status" value="1"/>
</dbReference>
<dbReference type="PROSITE" id="PS50054">
    <property type="entry name" value="TYR_PHOSPHATASE_DUAL"/>
    <property type="match status" value="1"/>
</dbReference>
<dbReference type="Gene3D" id="3.90.190.10">
    <property type="entry name" value="Protein tyrosine phosphatase superfamily"/>
    <property type="match status" value="1"/>
</dbReference>
<evidence type="ECO:0000313" key="6">
    <source>
        <dbReference type="EMBL" id="KAF2070591.1"/>
    </source>
</evidence>
<organism evidence="6 7">
    <name type="scientific">Polysphondylium violaceum</name>
    <dbReference type="NCBI Taxonomy" id="133409"/>
    <lineage>
        <taxon>Eukaryota</taxon>
        <taxon>Amoebozoa</taxon>
        <taxon>Evosea</taxon>
        <taxon>Eumycetozoa</taxon>
        <taxon>Dictyostelia</taxon>
        <taxon>Dictyosteliales</taxon>
        <taxon>Dictyosteliaceae</taxon>
        <taxon>Polysphondylium</taxon>
    </lineage>
</organism>
<dbReference type="SMART" id="SM00195">
    <property type="entry name" value="DSPc"/>
    <property type="match status" value="1"/>
</dbReference>
<feature type="compositionally biased region" description="Low complexity" evidence="3">
    <location>
        <begin position="1"/>
        <end position="42"/>
    </location>
</feature>
<proteinExistence type="predicted"/>
<dbReference type="PRINTS" id="PR01908">
    <property type="entry name" value="ADSPHPHTASE"/>
</dbReference>
<dbReference type="SUPFAM" id="SSF52799">
    <property type="entry name" value="(Phosphotyrosine protein) phosphatases II"/>
    <property type="match status" value="1"/>
</dbReference>
<dbReference type="GO" id="GO:0004721">
    <property type="term" value="F:phosphoprotein phosphatase activity"/>
    <property type="evidence" value="ECO:0007669"/>
    <property type="project" value="UniProtKB-KW"/>
</dbReference>
<feature type="domain" description="Tyrosine-protein phosphatase" evidence="4">
    <location>
        <begin position="245"/>
        <end position="388"/>
    </location>
</feature>
<name>A0A8J4UQF0_9MYCE</name>
<evidence type="ECO:0000256" key="2">
    <source>
        <dbReference type="ARBA" id="ARBA00022912"/>
    </source>
</evidence>
<dbReference type="AlphaFoldDB" id="A0A8J4UQF0"/>
<dbReference type="PROSITE" id="PS00383">
    <property type="entry name" value="TYR_PHOSPHATASE_1"/>
    <property type="match status" value="1"/>
</dbReference>
<comment type="caution">
    <text evidence="6">The sequence shown here is derived from an EMBL/GenBank/DDBJ whole genome shotgun (WGS) entry which is preliminary data.</text>
</comment>
<dbReference type="InterPro" id="IPR020422">
    <property type="entry name" value="TYR_PHOSPHATASE_DUAL_dom"/>
</dbReference>
<feature type="compositionally biased region" description="Low complexity" evidence="3">
    <location>
        <begin position="186"/>
        <end position="220"/>
    </location>
</feature>
<dbReference type="PANTHER" id="PTHR46381:SF2">
    <property type="entry name" value="MAP KINASE PHOSPHATASE"/>
    <property type="match status" value="1"/>
</dbReference>
<keyword evidence="2" id="KW-0904">Protein phosphatase</keyword>